<name>A0AA36BBY4_OCTVU</name>
<dbReference type="AlphaFoldDB" id="A0AA36BBY4"/>
<reference evidence="1" key="1">
    <citation type="submission" date="2023-08" db="EMBL/GenBank/DDBJ databases">
        <authorList>
            <person name="Alioto T."/>
            <person name="Alioto T."/>
            <person name="Gomez Garrido J."/>
        </authorList>
    </citation>
    <scope>NUCLEOTIDE SEQUENCE</scope>
</reference>
<proteinExistence type="predicted"/>
<evidence type="ECO:0000313" key="1">
    <source>
        <dbReference type="EMBL" id="CAI9730532.1"/>
    </source>
</evidence>
<accession>A0AA36BBY4</accession>
<evidence type="ECO:0000313" key="2">
    <source>
        <dbReference type="Proteomes" id="UP001162480"/>
    </source>
</evidence>
<keyword evidence="2" id="KW-1185">Reference proteome</keyword>
<gene>
    <name evidence="1" type="ORF">OCTVUL_1B001205</name>
</gene>
<dbReference type="Proteomes" id="UP001162480">
    <property type="component" value="Chromosome 11"/>
</dbReference>
<organism evidence="1 2">
    <name type="scientific">Octopus vulgaris</name>
    <name type="common">Common octopus</name>
    <dbReference type="NCBI Taxonomy" id="6645"/>
    <lineage>
        <taxon>Eukaryota</taxon>
        <taxon>Metazoa</taxon>
        <taxon>Spiralia</taxon>
        <taxon>Lophotrochozoa</taxon>
        <taxon>Mollusca</taxon>
        <taxon>Cephalopoda</taxon>
        <taxon>Coleoidea</taxon>
        <taxon>Octopodiformes</taxon>
        <taxon>Octopoda</taxon>
        <taxon>Incirrata</taxon>
        <taxon>Octopodidae</taxon>
        <taxon>Octopus</taxon>
    </lineage>
</organism>
<sequence length="75" mass="8729">MNKLRIHTNCDKGDKSKHVTTGEINQSIVKNAKYLMLQKNVLKLCCVGKKPSEDSLKTLQKFVGFLRRKYWFLNT</sequence>
<protein>
    <submittedName>
        <fullName evidence="1">Uncharacterized protein</fullName>
    </submittedName>
</protein>
<dbReference type="EMBL" id="OX597824">
    <property type="protein sequence ID" value="CAI9730532.1"/>
    <property type="molecule type" value="Genomic_DNA"/>
</dbReference>